<keyword evidence="3" id="KW-1185">Reference proteome</keyword>
<organism evidence="2 3">
    <name type="scientific">Arthrobacter phage Adat</name>
    <dbReference type="NCBI Taxonomy" id="2027883"/>
    <lineage>
        <taxon>Viruses</taxon>
        <taxon>Duplodnaviria</taxon>
        <taxon>Heunggongvirae</taxon>
        <taxon>Uroviricota</taxon>
        <taxon>Caudoviricetes</taxon>
        <taxon>Jasminevirus</taxon>
        <taxon>Jasminevirus adat</taxon>
    </lineage>
</organism>
<accession>A0A249XLS6</accession>
<protein>
    <submittedName>
        <fullName evidence="2">Uncharacterized protein</fullName>
    </submittedName>
</protein>
<dbReference type="Proteomes" id="UP000221251">
    <property type="component" value="Segment"/>
</dbReference>
<sequence>MSQSAQEETPDVNTVRKFHTYADTDSSNEAIHHTLGPGVNQAASGAHTHNGSDSPQLLTGITISGAKGGNTALASVIAALEQMGATNSTTA</sequence>
<proteinExistence type="predicted"/>
<dbReference type="EMBL" id="MF668266">
    <property type="protein sequence ID" value="ASZ72580.1"/>
    <property type="molecule type" value="Genomic_DNA"/>
</dbReference>
<reference evidence="2 3" key="1">
    <citation type="submission" date="2017-08" db="EMBL/GenBank/DDBJ databases">
        <authorList>
            <person name="Bertolini C.M."/>
            <person name="Tyransky A."/>
            <person name="Ball S.L."/>
            <person name="Breitenberger C.A."/>
            <person name="Daniels C.J."/>
            <person name="Garlena R.A."/>
            <person name="Russell D.A."/>
            <person name="Pope W.H."/>
            <person name="Jacobs-Sera D."/>
            <person name="Hendrix R.W."/>
            <person name="Hatfull G.F."/>
        </authorList>
    </citation>
    <scope>NUCLEOTIDE SEQUENCE [LARGE SCALE GENOMIC DNA]</scope>
</reference>
<feature type="compositionally biased region" description="Polar residues" evidence="1">
    <location>
        <begin position="41"/>
        <end position="54"/>
    </location>
</feature>
<evidence type="ECO:0000313" key="2">
    <source>
        <dbReference type="EMBL" id="ASZ72580.1"/>
    </source>
</evidence>
<evidence type="ECO:0000256" key="1">
    <source>
        <dbReference type="SAM" id="MobiDB-lite"/>
    </source>
</evidence>
<evidence type="ECO:0000313" key="3">
    <source>
        <dbReference type="Proteomes" id="UP000221251"/>
    </source>
</evidence>
<name>A0A249XLS6_9CAUD</name>
<gene>
    <name evidence="2" type="ORF">ADAT_7</name>
</gene>
<feature type="region of interest" description="Disordered" evidence="1">
    <location>
        <begin position="21"/>
        <end position="54"/>
    </location>
</feature>
<dbReference type="OrthoDB" id="34527at10239"/>